<comment type="caution">
    <text evidence="1">The sequence shown here is derived from an EMBL/GenBank/DDBJ whole genome shotgun (WGS) entry which is preliminary data.</text>
</comment>
<dbReference type="RefSeq" id="WP_209681157.1">
    <property type="nucleotide sequence ID" value="NZ_JAGIOI010000001.1"/>
</dbReference>
<evidence type="ECO:0000313" key="2">
    <source>
        <dbReference type="Proteomes" id="UP000711614"/>
    </source>
</evidence>
<name>A0ABS4YY81_9MICC</name>
<gene>
    <name evidence="1" type="ORF">JOF48_002490</name>
</gene>
<evidence type="ECO:0008006" key="3">
    <source>
        <dbReference type="Google" id="ProtNLM"/>
    </source>
</evidence>
<keyword evidence="2" id="KW-1185">Reference proteome</keyword>
<dbReference type="Proteomes" id="UP000711614">
    <property type="component" value="Unassembled WGS sequence"/>
</dbReference>
<evidence type="ECO:0000313" key="1">
    <source>
        <dbReference type="EMBL" id="MBP2413691.1"/>
    </source>
</evidence>
<reference evidence="1 2" key="1">
    <citation type="submission" date="2021-03" db="EMBL/GenBank/DDBJ databases">
        <title>Sequencing the genomes of 1000 actinobacteria strains.</title>
        <authorList>
            <person name="Klenk H.-P."/>
        </authorList>
    </citation>
    <scope>NUCLEOTIDE SEQUENCE [LARGE SCALE GENOMIC DNA]</scope>
    <source>
        <strain evidence="1 2">DSM 16005</strain>
    </source>
</reference>
<organism evidence="1 2">
    <name type="scientific">Arthrobacter stackebrandtii</name>
    <dbReference type="NCBI Taxonomy" id="272161"/>
    <lineage>
        <taxon>Bacteria</taxon>
        <taxon>Bacillati</taxon>
        <taxon>Actinomycetota</taxon>
        <taxon>Actinomycetes</taxon>
        <taxon>Micrococcales</taxon>
        <taxon>Micrococcaceae</taxon>
        <taxon>Arthrobacter</taxon>
    </lineage>
</organism>
<protein>
    <recommendedName>
        <fullName evidence="3">DUF4132 domain-containing protein</fullName>
    </recommendedName>
</protein>
<accession>A0ABS4YY81</accession>
<dbReference type="EMBL" id="JAGIOI010000001">
    <property type="protein sequence ID" value="MBP2413691.1"/>
    <property type="molecule type" value="Genomic_DNA"/>
</dbReference>
<sequence>METASGAEGQWIADALERYMAKELHDQWIGTVATTVPDGFEAYVRIFHRVGSGGASEWRWADIARAKGTQLHPAAQFHRLAKTELYRDAPIDGPNGVEHWRPNTGELDQGQLAALAGVLAAHTAEQQDIFQAVWNGWGGFEPGAGAIPAGPGGPLTVAKGFRKYWAFRGTMAELARPPWFDNDLGLNTQSPNLAWPADRSWCLATEVDFDSTLLGGTAELIAAVVQSPALEALEVTLATDLSSEGDRTNTPQGPPVP</sequence>
<proteinExistence type="predicted"/>